<accession>A0A067E4L0</accession>
<evidence type="ECO:0000313" key="1">
    <source>
        <dbReference type="EMBL" id="KDO48795.1"/>
    </source>
</evidence>
<dbReference type="AlphaFoldDB" id="A0A067E4L0"/>
<name>A0A067E4L0_CITSI</name>
<dbReference type="PANTHER" id="PTHR36619:SF3">
    <property type="entry name" value="TRANSMEMBRANE PROTEIN"/>
    <property type="match status" value="1"/>
</dbReference>
<reference evidence="1 2" key="1">
    <citation type="submission" date="2014-04" db="EMBL/GenBank/DDBJ databases">
        <authorList>
            <consortium name="International Citrus Genome Consortium"/>
            <person name="Gmitter F."/>
            <person name="Chen C."/>
            <person name="Farmerie W."/>
            <person name="Harkins T."/>
            <person name="Desany B."/>
            <person name="Mohiuddin M."/>
            <person name="Kodira C."/>
            <person name="Borodovsky M."/>
            <person name="Lomsadze A."/>
            <person name="Burns P."/>
            <person name="Jenkins J."/>
            <person name="Prochnik S."/>
            <person name="Shu S."/>
            <person name="Chapman J."/>
            <person name="Pitluck S."/>
            <person name="Schmutz J."/>
            <person name="Rokhsar D."/>
        </authorList>
    </citation>
    <scope>NUCLEOTIDE SEQUENCE</scope>
</reference>
<evidence type="ECO:0000313" key="2">
    <source>
        <dbReference type="Proteomes" id="UP000027120"/>
    </source>
</evidence>
<sequence length="80" mass="8853">MNGTCYGLAAARPLKSQNYATLKPETSHERHKFRGRAVDNCMPKGVFHRNSAPSKYINYHTFGSTLCTSPAKHASKTSKP</sequence>
<dbReference type="PANTHER" id="PTHR36619">
    <property type="entry name" value="OS04G0208900 PROTEIN"/>
    <property type="match status" value="1"/>
</dbReference>
<organism evidence="1 2">
    <name type="scientific">Citrus sinensis</name>
    <name type="common">Sweet orange</name>
    <name type="synonym">Citrus aurantium var. sinensis</name>
    <dbReference type="NCBI Taxonomy" id="2711"/>
    <lineage>
        <taxon>Eukaryota</taxon>
        <taxon>Viridiplantae</taxon>
        <taxon>Streptophyta</taxon>
        <taxon>Embryophyta</taxon>
        <taxon>Tracheophyta</taxon>
        <taxon>Spermatophyta</taxon>
        <taxon>Magnoliopsida</taxon>
        <taxon>eudicotyledons</taxon>
        <taxon>Gunneridae</taxon>
        <taxon>Pentapetalae</taxon>
        <taxon>rosids</taxon>
        <taxon>malvids</taxon>
        <taxon>Sapindales</taxon>
        <taxon>Rutaceae</taxon>
        <taxon>Aurantioideae</taxon>
        <taxon>Citrus</taxon>
    </lineage>
</organism>
<proteinExistence type="predicted"/>
<gene>
    <name evidence="1" type="ORF">CISIN_1g045834mg</name>
</gene>
<protein>
    <submittedName>
        <fullName evidence="1">Uncharacterized protein</fullName>
    </submittedName>
</protein>
<keyword evidence="2" id="KW-1185">Reference proteome</keyword>
<dbReference type="EMBL" id="KK785131">
    <property type="protein sequence ID" value="KDO48795.1"/>
    <property type="molecule type" value="Genomic_DNA"/>
</dbReference>
<dbReference type="Proteomes" id="UP000027120">
    <property type="component" value="Unassembled WGS sequence"/>
</dbReference>